<feature type="region of interest" description="Disordered" evidence="1">
    <location>
        <begin position="59"/>
        <end position="80"/>
    </location>
</feature>
<gene>
    <name evidence="2" type="ORF">BO70DRAFT_147873</name>
</gene>
<dbReference type="VEuPathDB" id="FungiDB:BO70DRAFT_147873"/>
<protein>
    <submittedName>
        <fullName evidence="2">Uncharacterized protein</fullName>
    </submittedName>
</protein>
<dbReference type="RefSeq" id="XP_025395576.1">
    <property type="nucleotide sequence ID" value="XM_025538183.1"/>
</dbReference>
<dbReference type="EMBL" id="MSFL01000033">
    <property type="protein sequence ID" value="PWY69549.1"/>
    <property type="molecule type" value="Genomic_DNA"/>
</dbReference>
<reference evidence="2 3" key="1">
    <citation type="submission" date="2016-12" db="EMBL/GenBank/DDBJ databases">
        <title>The genomes of Aspergillus section Nigri reveals drivers in fungal speciation.</title>
        <authorList>
            <consortium name="DOE Joint Genome Institute"/>
            <person name="Vesth T.C."/>
            <person name="Nybo J."/>
            <person name="Theobald S."/>
            <person name="Brandl J."/>
            <person name="Frisvad J.C."/>
            <person name="Nielsen K.F."/>
            <person name="Lyhne E.K."/>
            <person name="Kogle M.E."/>
            <person name="Kuo A."/>
            <person name="Riley R."/>
            <person name="Clum A."/>
            <person name="Nolan M."/>
            <person name="Lipzen A."/>
            <person name="Salamov A."/>
            <person name="Henrissat B."/>
            <person name="Wiebenga A."/>
            <person name="De Vries R.P."/>
            <person name="Grigoriev I.V."/>
            <person name="Mortensen U.H."/>
            <person name="Andersen M.R."/>
            <person name="Baker S.E."/>
        </authorList>
    </citation>
    <scope>NUCLEOTIDE SEQUENCE [LARGE SCALE GENOMIC DNA]</scope>
    <source>
        <strain evidence="2 3">CBS 117.55</strain>
    </source>
</reference>
<evidence type="ECO:0000313" key="3">
    <source>
        <dbReference type="Proteomes" id="UP000247233"/>
    </source>
</evidence>
<organism evidence="2 3">
    <name type="scientific">Aspergillus heteromorphus CBS 117.55</name>
    <dbReference type="NCBI Taxonomy" id="1448321"/>
    <lineage>
        <taxon>Eukaryota</taxon>
        <taxon>Fungi</taxon>
        <taxon>Dikarya</taxon>
        <taxon>Ascomycota</taxon>
        <taxon>Pezizomycotina</taxon>
        <taxon>Eurotiomycetes</taxon>
        <taxon>Eurotiomycetidae</taxon>
        <taxon>Eurotiales</taxon>
        <taxon>Aspergillaceae</taxon>
        <taxon>Aspergillus</taxon>
        <taxon>Aspergillus subgen. Circumdati</taxon>
    </lineage>
</organism>
<evidence type="ECO:0000256" key="1">
    <source>
        <dbReference type="SAM" id="MobiDB-lite"/>
    </source>
</evidence>
<comment type="caution">
    <text evidence="2">The sequence shown here is derived from an EMBL/GenBank/DDBJ whole genome shotgun (WGS) entry which is preliminary data.</text>
</comment>
<keyword evidence="3" id="KW-1185">Reference proteome</keyword>
<dbReference type="GeneID" id="37060420"/>
<dbReference type="Proteomes" id="UP000247233">
    <property type="component" value="Unassembled WGS sequence"/>
</dbReference>
<accession>A0A317V837</accession>
<dbReference type="AlphaFoldDB" id="A0A317V837"/>
<sequence>MAEAWNPAVSLRSSLVWPLSFWRTSTRSFLCFFSPRHHRWQHRLLPPLIGEALPSLHRPRGACSSERSQRNGRGLEATPYMGRKHAGYDYLPPNGATI</sequence>
<evidence type="ECO:0000313" key="2">
    <source>
        <dbReference type="EMBL" id="PWY69549.1"/>
    </source>
</evidence>
<name>A0A317V837_9EURO</name>
<proteinExistence type="predicted"/>